<proteinExistence type="predicted"/>
<feature type="chain" id="PRO_5040870333" evidence="2">
    <location>
        <begin position="20"/>
        <end position="123"/>
    </location>
</feature>
<evidence type="ECO:0000256" key="1">
    <source>
        <dbReference type="SAM" id="MobiDB-lite"/>
    </source>
</evidence>
<dbReference type="RefSeq" id="WP_245127923.1">
    <property type="nucleotide sequence ID" value="NZ_JALJEJ010000001.1"/>
</dbReference>
<comment type="caution">
    <text evidence="3">The sequence shown here is derived from an EMBL/GenBank/DDBJ whole genome shotgun (WGS) entry which is preliminary data.</text>
</comment>
<evidence type="ECO:0000313" key="4">
    <source>
        <dbReference type="Proteomes" id="UP001139450"/>
    </source>
</evidence>
<feature type="compositionally biased region" description="Basic and acidic residues" evidence="1">
    <location>
        <begin position="35"/>
        <end position="50"/>
    </location>
</feature>
<dbReference type="Proteomes" id="UP001139450">
    <property type="component" value="Unassembled WGS sequence"/>
</dbReference>
<protein>
    <submittedName>
        <fullName evidence="3">Uncharacterized protein</fullName>
    </submittedName>
</protein>
<dbReference type="EMBL" id="JALJEJ010000001">
    <property type="protein sequence ID" value="MCJ8208085.1"/>
    <property type="molecule type" value="Genomic_DNA"/>
</dbReference>
<gene>
    <name evidence="3" type="ORF">MUY27_00100</name>
</gene>
<dbReference type="AlphaFoldDB" id="A0A9X1X0G5"/>
<evidence type="ECO:0000313" key="3">
    <source>
        <dbReference type="EMBL" id="MCJ8208085.1"/>
    </source>
</evidence>
<organism evidence="3 4">
    <name type="scientific">Mucilaginibacter straminoryzae</name>
    <dbReference type="NCBI Taxonomy" id="2932774"/>
    <lineage>
        <taxon>Bacteria</taxon>
        <taxon>Pseudomonadati</taxon>
        <taxon>Bacteroidota</taxon>
        <taxon>Sphingobacteriia</taxon>
        <taxon>Sphingobacteriales</taxon>
        <taxon>Sphingobacteriaceae</taxon>
        <taxon>Mucilaginibacter</taxon>
    </lineage>
</organism>
<reference evidence="3" key="1">
    <citation type="submission" date="2022-04" db="EMBL/GenBank/DDBJ databases">
        <title>Mucilaginibacter sp. RS28 isolated from freshwater.</title>
        <authorList>
            <person name="Ko S.-R."/>
        </authorList>
    </citation>
    <scope>NUCLEOTIDE SEQUENCE</scope>
    <source>
        <strain evidence="3">RS28</strain>
    </source>
</reference>
<feature type="region of interest" description="Disordered" evidence="1">
    <location>
        <begin position="34"/>
        <end position="54"/>
    </location>
</feature>
<accession>A0A9X1X0G5</accession>
<name>A0A9X1X0G5_9SPHI</name>
<keyword evidence="4" id="KW-1185">Reference proteome</keyword>
<keyword evidence="2" id="KW-0732">Signal</keyword>
<evidence type="ECO:0000256" key="2">
    <source>
        <dbReference type="SAM" id="SignalP"/>
    </source>
</evidence>
<feature type="signal peptide" evidence="2">
    <location>
        <begin position="1"/>
        <end position="19"/>
    </location>
</feature>
<sequence>MKKIMLMLAFASFSKLAVAEKNVTVLKAYPSANRTYRDRSESHDPEKDSHTLTCWSPGEKECKWDTNPWDPPKLEQADQLVQQELSFQVFHGELDIPNSGGAVVTWNADSPTEYSYTITIPTE</sequence>